<reference evidence="3" key="1">
    <citation type="submission" date="2015-09" db="EMBL/GenBank/DDBJ databases">
        <authorList>
            <person name="Fill T.P."/>
            <person name="Baretta J.F."/>
            <person name="de Almeida L.G."/>
            <person name="Rocha M."/>
            <person name="de Souza D.H."/>
            <person name="Malavazi I."/>
            <person name="Cerdeira L.T."/>
            <person name="Hong H."/>
            <person name="Samborskyy M."/>
            <person name="de Vasconcelos A.T."/>
            <person name="Leadlay P."/>
            <person name="Rodrigues-Filho E."/>
        </authorList>
    </citation>
    <scope>NUCLEOTIDE SEQUENCE [LARGE SCALE GENOMIC DNA]</scope>
    <source>
        <strain evidence="3">LaBioMMi 136</strain>
    </source>
</reference>
<feature type="compositionally biased region" description="Polar residues" evidence="1">
    <location>
        <begin position="48"/>
        <end position="57"/>
    </location>
</feature>
<dbReference type="EMBL" id="LJBN01000103">
    <property type="protein sequence ID" value="OOQ89691.1"/>
    <property type="molecule type" value="Genomic_DNA"/>
</dbReference>
<evidence type="ECO:0000256" key="1">
    <source>
        <dbReference type="SAM" id="MobiDB-lite"/>
    </source>
</evidence>
<feature type="compositionally biased region" description="Polar residues" evidence="1">
    <location>
        <begin position="21"/>
        <end position="33"/>
    </location>
</feature>
<feature type="region of interest" description="Disordered" evidence="1">
    <location>
        <begin position="21"/>
        <end position="57"/>
    </location>
</feature>
<sequence length="339" mass="39112">MSDTKHPLSLLDAVRSQLTIDSDSEDSQSTVVNITHEDTRTDPADTPLDQSTSTNPSLVLIQSPNDREPFPDFDEELAEVYKECDLEYTEAIIAAVHAQIRKKEIDPLIIAPPGQPEGKRAALERIKDLLATPQMRKTTRKRFVVLTNLIIRLDHVLFRRSEVFLGPRDTADAAAIVKQMLPYLQWADNMLRELVVVADNVFGIMRYLAEEDCSVIHKYRHMSIVVAAHLRKPRLLEQRLLSLYLELYDEWIHNRFLHMSNRMIMREDQIEPACLALTGHLHEIWEILSRSVDNYATYRVRLADIRNEYIVPIQEMVELPNSPDVEDFVVEELPPIELN</sequence>
<dbReference type="AlphaFoldDB" id="A0A1S9RWI4"/>
<dbReference type="Proteomes" id="UP000190744">
    <property type="component" value="Unassembled WGS sequence"/>
</dbReference>
<organism evidence="2 3">
    <name type="scientific">Penicillium brasilianum</name>
    <dbReference type="NCBI Taxonomy" id="104259"/>
    <lineage>
        <taxon>Eukaryota</taxon>
        <taxon>Fungi</taxon>
        <taxon>Dikarya</taxon>
        <taxon>Ascomycota</taxon>
        <taxon>Pezizomycotina</taxon>
        <taxon>Eurotiomycetes</taxon>
        <taxon>Eurotiomycetidae</taxon>
        <taxon>Eurotiales</taxon>
        <taxon>Aspergillaceae</taxon>
        <taxon>Penicillium</taxon>
    </lineage>
</organism>
<evidence type="ECO:0000313" key="3">
    <source>
        <dbReference type="Proteomes" id="UP000190744"/>
    </source>
</evidence>
<name>A0A1S9RWI4_PENBI</name>
<evidence type="ECO:0000313" key="2">
    <source>
        <dbReference type="EMBL" id="OOQ89691.1"/>
    </source>
</evidence>
<protein>
    <submittedName>
        <fullName evidence="2">Uncharacterized protein</fullName>
    </submittedName>
</protein>
<gene>
    <name evidence="2" type="ORF">PEBR_06954</name>
</gene>
<comment type="caution">
    <text evidence="2">The sequence shown here is derived from an EMBL/GenBank/DDBJ whole genome shotgun (WGS) entry which is preliminary data.</text>
</comment>
<accession>A0A1S9RWI4</accession>
<proteinExistence type="predicted"/>